<dbReference type="Proteomes" id="UP000199586">
    <property type="component" value="Unassembled WGS sequence"/>
</dbReference>
<dbReference type="OrthoDB" id="7450851at2"/>
<dbReference type="STRING" id="634430.SAMN04488241_102143"/>
<gene>
    <name evidence="1" type="ORF">SAMN04488241_102143</name>
</gene>
<sequence>MPFHWVALALAVAQSGSPPVMPGGQVTLAQDTPVELMAIAEVNTDKAKPGDPIRFRVNRAIQVDGRTVVPVGTPAFGQVVSATDAGGLGKSGRMTAKLVRVQLGDVDIPLEGAMSAKGTGAGSAGVAVLFAGLAGLFHRGNNAKIKAGEIVAGFVGEDVVLNLASGRPRRVTAAAVGAP</sequence>
<dbReference type="AlphaFoldDB" id="A0A1I5QMS0"/>
<protein>
    <submittedName>
        <fullName evidence="1">Uncharacterized protein</fullName>
    </submittedName>
</protein>
<name>A0A1I5QMS0_9SPHN</name>
<evidence type="ECO:0000313" key="1">
    <source>
        <dbReference type="EMBL" id="SFP47146.1"/>
    </source>
</evidence>
<accession>A0A1I5QMS0</accession>
<dbReference type="EMBL" id="FOXP01000002">
    <property type="protein sequence ID" value="SFP47146.1"/>
    <property type="molecule type" value="Genomic_DNA"/>
</dbReference>
<dbReference type="RefSeq" id="WP_093331184.1">
    <property type="nucleotide sequence ID" value="NZ_FOXP01000002.1"/>
</dbReference>
<proteinExistence type="predicted"/>
<evidence type="ECO:0000313" key="2">
    <source>
        <dbReference type="Proteomes" id="UP000199586"/>
    </source>
</evidence>
<organism evidence="1 2">
    <name type="scientific">Sphingomonas rubra</name>
    <dbReference type="NCBI Taxonomy" id="634430"/>
    <lineage>
        <taxon>Bacteria</taxon>
        <taxon>Pseudomonadati</taxon>
        <taxon>Pseudomonadota</taxon>
        <taxon>Alphaproteobacteria</taxon>
        <taxon>Sphingomonadales</taxon>
        <taxon>Sphingomonadaceae</taxon>
        <taxon>Sphingomonas</taxon>
    </lineage>
</organism>
<keyword evidence="2" id="KW-1185">Reference proteome</keyword>
<reference evidence="1 2" key="1">
    <citation type="submission" date="2016-10" db="EMBL/GenBank/DDBJ databases">
        <authorList>
            <person name="de Groot N.N."/>
        </authorList>
    </citation>
    <scope>NUCLEOTIDE SEQUENCE [LARGE SCALE GENOMIC DNA]</scope>
    <source>
        <strain evidence="1 2">CGMCC 1.9113</strain>
    </source>
</reference>